<keyword evidence="2" id="KW-1185">Reference proteome</keyword>
<name>A0A482GDX8_BPGOS</name>
<proteinExistence type="predicted"/>
<organismHost>
    <name type="scientific">Escherichia coli</name>
    <dbReference type="NCBI Taxonomy" id="562"/>
</organismHost>
<dbReference type="EMBL" id="MK327938">
    <property type="protein sequence ID" value="QBO63930.1"/>
    <property type="molecule type" value="Genomic_DNA"/>
</dbReference>
<accession>A0A482GDX8</accession>
<protein>
    <submittedName>
        <fullName evidence="1">Uncharacterized protein</fullName>
    </submittedName>
</protein>
<gene>
    <name evidence="1" type="ORF">Goslar_00137</name>
</gene>
<evidence type="ECO:0000313" key="2">
    <source>
        <dbReference type="Proteomes" id="UP000294673"/>
    </source>
</evidence>
<organism evidence="1 2">
    <name type="scientific">Escherichia phage vB_EcoM_Goslar</name>
    <dbReference type="NCBI Taxonomy" id="2502409"/>
    <lineage>
        <taxon>Viruses</taxon>
        <taxon>Duplodnaviria</taxon>
        <taxon>Heunggongvirae</taxon>
        <taxon>Uroviricota</taxon>
        <taxon>Caudoviricetes</taxon>
        <taxon>Chimalliviridae</taxon>
        <taxon>Goslarvirus</taxon>
        <taxon>Goslarvirus goslar</taxon>
    </lineage>
</organism>
<sequence length="65" mass="7671">MQCLEVTEAGTLEYIDPVYSSRFIATRYLDRVYNKRVKRGPGKGRQKKVGIYKCHKAPNPMYCWR</sequence>
<reference evidence="1 2" key="1">
    <citation type="submission" date="2018-12" db="EMBL/GenBank/DDBJ databases">
        <title>Still something new to discover - new insights into E. coli phage diversity and taxonomy.</title>
        <authorList>
            <person name="Korf I.H.E."/>
            <person name="Adriaennsens E."/>
            <person name="Dreiseikelmann B."/>
            <person name="Kropinski A."/>
            <person name="Nimtz M."/>
            <person name="Meier-Kolthoff J.P."/>
            <person name="Rohde M."/>
            <person name="van Raaij M."/>
            <person name="Wittmann J."/>
        </authorList>
    </citation>
    <scope>NUCLEOTIDE SEQUENCE [LARGE SCALE GENOMIC DNA]</scope>
</reference>
<dbReference type="Proteomes" id="UP000294673">
    <property type="component" value="Segment"/>
</dbReference>
<evidence type="ECO:0000313" key="1">
    <source>
        <dbReference type="EMBL" id="QBO63930.1"/>
    </source>
</evidence>